<evidence type="ECO:0000313" key="1">
    <source>
        <dbReference type="EMBL" id="CAG6483969.1"/>
    </source>
</evidence>
<name>A0A8D8BY06_CULPI</name>
<accession>A0A8D8BY06</accession>
<reference evidence="1" key="1">
    <citation type="submission" date="2021-05" db="EMBL/GenBank/DDBJ databases">
        <authorList>
            <person name="Alioto T."/>
            <person name="Alioto T."/>
            <person name="Gomez Garrido J."/>
        </authorList>
    </citation>
    <scope>NUCLEOTIDE SEQUENCE</scope>
</reference>
<dbReference type="AlphaFoldDB" id="A0A8D8BY06"/>
<dbReference type="EMBL" id="HBUE01098089">
    <property type="protein sequence ID" value="CAG6483969.1"/>
    <property type="molecule type" value="Transcribed_RNA"/>
</dbReference>
<sequence>MWPSLRGRDPVRGTCVQRAKRWPRPALGTVTRAGRAYLRETTTVCSRDAALGTRTTDSSSCLSFICLWPHCTRVPSTTTLSGTFTERSSAIGRPLSRWYFRWPCS</sequence>
<proteinExistence type="predicted"/>
<organism evidence="1">
    <name type="scientific">Culex pipiens</name>
    <name type="common">House mosquito</name>
    <dbReference type="NCBI Taxonomy" id="7175"/>
    <lineage>
        <taxon>Eukaryota</taxon>
        <taxon>Metazoa</taxon>
        <taxon>Ecdysozoa</taxon>
        <taxon>Arthropoda</taxon>
        <taxon>Hexapoda</taxon>
        <taxon>Insecta</taxon>
        <taxon>Pterygota</taxon>
        <taxon>Neoptera</taxon>
        <taxon>Endopterygota</taxon>
        <taxon>Diptera</taxon>
        <taxon>Nematocera</taxon>
        <taxon>Culicoidea</taxon>
        <taxon>Culicidae</taxon>
        <taxon>Culicinae</taxon>
        <taxon>Culicini</taxon>
        <taxon>Culex</taxon>
        <taxon>Culex</taxon>
    </lineage>
</organism>
<protein>
    <submittedName>
        <fullName evidence="1">(northern house mosquito) hypothetical protein</fullName>
    </submittedName>
</protein>